<evidence type="ECO:0000256" key="4">
    <source>
        <dbReference type="ARBA" id="ARBA00022827"/>
    </source>
</evidence>
<dbReference type="Proteomes" id="UP001358417">
    <property type="component" value="Unassembled WGS sequence"/>
</dbReference>
<sequence length="457" mass="51342">MSTLPIIWKGDADPLAYEEARVGRVFNLRRPERYPLAIVKAREAAHVVEAVKIAIEKECRVSVRSGGHSWSVASVRDNAILVDFGDFHELTLDEDMGVVQVSPSTTSAELNAFLKPKGRMFAGGHCPDVAVGGFLLLGGVGWNARNWGTACEQVLAVDVVTADGRIVRADANDNSELYWAARGCGPGFPGIVTKYHLQTRPLVRAMRSSLYVYPTTKYRAVFEWVLKLTPTFDEETEIVMISTHPPGMDELHLMVLFISFKNDEDTAKHALQPAEDTLPSNPVLHWFCQETDLEKEYVGQAHANPAGHRYHCENAYIRDGEDVVSVLEKALTTSPSKETYTFWYPLAPWSRRELPDMALSLRADHYLAMYTICKDATGDKACRDWTKNIMDEMKRYSIGAYLGDIDLQIRTTKFWGDEQGRRLMDIRRKWDPQGVFCGYLDKGDRSGVDGLDNKLDG</sequence>
<dbReference type="GO" id="GO:0016491">
    <property type="term" value="F:oxidoreductase activity"/>
    <property type="evidence" value="ECO:0007669"/>
    <property type="project" value="UniProtKB-KW"/>
</dbReference>
<comment type="similarity">
    <text evidence="2">Belongs to the oxygen-dependent FAD-linked oxidoreductase family.</text>
</comment>
<evidence type="ECO:0000259" key="6">
    <source>
        <dbReference type="PROSITE" id="PS51387"/>
    </source>
</evidence>
<dbReference type="InterPro" id="IPR036318">
    <property type="entry name" value="FAD-bd_PCMH-like_sf"/>
</dbReference>
<dbReference type="InterPro" id="IPR016169">
    <property type="entry name" value="FAD-bd_PCMH_sub2"/>
</dbReference>
<dbReference type="Gene3D" id="3.30.465.10">
    <property type="match status" value="1"/>
</dbReference>
<dbReference type="Gene3D" id="3.30.43.10">
    <property type="entry name" value="Uridine Diphospho-n-acetylenolpyruvylglucosamine Reductase, domain 2"/>
    <property type="match status" value="1"/>
</dbReference>
<dbReference type="Gene3D" id="3.40.462.20">
    <property type="match status" value="1"/>
</dbReference>
<protein>
    <recommendedName>
        <fullName evidence="6">FAD-binding PCMH-type domain-containing protein</fullName>
    </recommendedName>
</protein>
<accession>A0AAV9NBS8</accession>
<comment type="caution">
    <text evidence="7">The sequence shown here is derived from an EMBL/GenBank/DDBJ whole genome shotgun (WGS) entry which is preliminary data.</text>
</comment>
<dbReference type="SUPFAM" id="SSF56176">
    <property type="entry name" value="FAD-binding/transporter-associated domain-like"/>
    <property type="match status" value="1"/>
</dbReference>
<dbReference type="GO" id="GO:0071949">
    <property type="term" value="F:FAD binding"/>
    <property type="evidence" value="ECO:0007669"/>
    <property type="project" value="InterPro"/>
</dbReference>
<proteinExistence type="inferred from homology"/>
<organism evidence="7 8">
    <name type="scientific">Exophiala bonariae</name>
    <dbReference type="NCBI Taxonomy" id="1690606"/>
    <lineage>
        <taxon>Eukaryota</taxon>
        <taxon>Fungi</taxon>
        <taxon>Dikarya</taxon>
        <taxon>Ascomycota</taxon>
        <taxon>Pezizomycotina</taxon>
        <taxon>Eurotiomycetes</taxon>
        <taxon>Chaetothyriomycetidae</taxon>
        <taxon>Chaetothyriales</taxon>
        <taxon>Herpotrichiellaceae</taxon>
        <taxon>Exophiala</taxon>
    </lineage>
</organism>
<feature type="domain" description="FAD-binding PCMH-type" evidence="6">
    <location>
        <begin position="31"/>
        <end position="202"/>
    </location>
</feature>
<dbReference type="PROSITE" id="PS51387">
    <property type="entry name" value="FAD_PCMH"/>
    <property type="match status" value="1"/>
</dbReference>
<evidence type="ECO:0000256" key="1">
    <source>
        <dbReference type="ARBA" id="ARBA00001974"/>
    </source>
</evidence>
<dbReference type="InterPro" id="IPR016166">
    <property type="entry name" value="FAD-bd_PCMH"/>
</dbReference>
<dbReference type="InterPro" id="IPR012951">
    <property type="entry name" value="BBE"/>
</dbReference>
<dbReference type="AlphaFoldDB" id="A0AAV9NBS8"/>
<keyword evidence="4" id="KW-0274">FAD</keyword>
<dbReference type="EMBL" id="JAVRRD010000011">
    <property type="protein sequence ID" value="KAK5053864.1"/>
    <property type="molecule type" value="Genomic_DNA"/>
</dbReference>
<keyword evidence="5" id="KW-0560">Oxidoreductase</keyword>
<dbReference type="InterPro" id="IPR050416">
    <property type="entry name" value="FAD-linked_Oxidoreductase"/>
</dbReference>
<gene>
    <name evidence="7" type="ORF">LTR84_001826</name>
</gene>
<dbReference type="PANTHER" id="PTHR42973:SF39">
    <property type="entry name" value="FAD-BINDING PCMH-TYPE DOMAIN-CONTAINING PROTEIN"/>
    <property type="match status" value="1"/>
</dbReference>
<comment type="cofactor">
    <cofactor evidence="1">
        <name>FAD</name>
        <dbReference type="ChEBI" id="CHEBI:57692"/>
    </cofactor>
</comment>
<dbReference type="Pfam" id="PF01565">
    <property type="entry name" value="FAD_binding_4"/>
    <property type="match status" value="1"/>
</dbReference>
<reference evidence="7 8" key="1">
    <citation type="submission" date="2023-08" db="EMBL/GenBank/DDBJ databases">
        <title>Black Yeasts Isolated from many extreme environments.</title>
        <authorList>
            <person name="Coleine C."/>
            <person name="Stajich J.E."/>
            <person name="Selbmann L."/>
        </authorList>
    </citation>
    <scope>NUCLEOTIDE SEQUENCE [LARGE SCALE GENOMIC DNA]</scope>
    <source>
        <strain evidence="7 8">CCFEE 5792</strain>
    </source>
</reference>
<evidence type="ECO:0000256" key="5">
    <source>
        <dbReference type="ARBA" id="ARBA00023002"/>
    </source>
</evidence>
<evidence type="ECO:0000256" key="3">
    <source>
        <dbReference type="ARBA" id="ARBA00022630"/>
    </source>
</evidence>
<evidence type="ECO:0000256" key="2">
    <source>
        <dbReference type="ARBA" id="ARBA00005466"/>
    </source>
</evidence>
<dbReference type="RefSeq" id="XP_064706989.1">
    <property type="nucleotide sequence ID" value="XM_064845444.1"/>
</dbReference>
<dbReference type="InterPro" id="IPR016167">
    <property type="entry name" value="FAD-bd_PCMH_sub1"/>
</dbReference>
<keyword evidence="8" id="KW-1185">Reference proteome</keyword>
<dbReference type="Pfam" id="PF08031">
    <property type="entry name" value="BBE"/>
    <property type="match status" value="1"/>
</dbReference>
<evidence type="ECO:0000313" key="8">
    <source>
        <dbReference type="Proteomes" id="UP001358417"/>
    </source>
</evidence>
<name>A0AAV9NBS8_9EURO</name>
<dbReference type="GeneID" id="89970042"/>
<dbReference type="PANTHER" id="PTHR42973">
    <property type="entry name" value="BINDING OXIDOREDUCTASE, PUTATIVE (AFU_ORTHOLOGUE AFUA_1G17690)-RELATED"/>
    <property type="match status" value="1"/>
</dbReference>
<evidence type="ECO:0000313" key="7">
    <source>
        <dbReference type="EMBL" id="KAK5053864.1"/>
    </source>
</evidence>
<keyword evidence="3" id="KW-0285">Flavoprotein</keyword>
<dbReference type="InterPro" id="IPR006094">
    <property type="entry name" value="Oxid_FAD_bind_N"/>
</dbReference>